<dbReference type="Proteomes" id="UP001162483">
    <property type="component" value="Unassembled WGS sequence"/>
</dbReference>
<accession>A0ABN9HGF3</accession>
<comment type="subcellular location">
    <subcellularLocation>
        <location evidence="1">Membrane</location>
        <topology evidence="1">Multi-pass membrane protein</topology>
    </subcellularLocation>
</comment>
<keyword evidence="6 7" id="KW-0472">Membrane</keyword>
<dbReference type="PANTHER" id="PTHR31592:SF1">
    <property type="entry name" value="TRANSMEMBRANE PROTEIN 192"/>
    <property type="match status" value="1"/>
</dbReference>
<reference evidence="8" key="1">
    <citation type="submission" date="2023-05" db="EMBL/GenBank/DDBJ databases">
        <authorList>
            <person name="Stuckert A."/>
        </authorList>
    </citation>
    <scope>NUCLEOTIDE SEQUENCE</scope>
</reference>
<protein>
    <recommendedName>
        <fullName evidence="3">Transmembrane protein 192</fullName>
    </recommendedName>
</protein>
<dbReference type="Pfam" id="PF14802">
    <property type="entry name" value="TMEM192"/>
    <property type="match status" value="1"/>
</dbReference>
<comment type="similarity">
    <text evidence="2">Belongs to the TMEM192 family.</text>
</comment>
<dbReference type="PANTHER" id="PTHR31592">
    <property type="entry name" value="TRANSMEMBRANE PROTEIN 192"/>
    <property type="match status" value="1"/>
</dbReference>
<sequence length="127" mass="14788">MKLEADIRRRFIPVRTVCVSIVLLLVQVAFVALALVSGYFCILHSEDGKCMQYTNPFELNTIIIMCKVILWLLYVVHERFLHYHHSKAKGRGYLKLYQSTSHLTTIPLMIHSTGIVQHYLYYNRCLG</sequence>
<gene>
    <name evidence="8" type="ORF">SPARVUS_LOCUS15917222</name>
</gene>
<dbReference type="InterPro" id="IPR029399">
    <property type="entry name" value="TMEM192"/>
</dbReference>
<keyword evidence="5 7" id="KW-1133">Transmembrane helix</keyword>
<keyword evidence="4 7" id="KW-0812">Transmembrane</keyword>
<feature type="transmembrane region" description="Helical" evidence="7">
    <location>
        <begin position="59"/>
        <end position="77"/>
    </location>
</feature>
<evidence type="ECO:0000256" key="6">
    <source>
        <dbReference type="ARBA" id="ARBA00023136"/>
    </source>
</evidence>
<evidence type="ECO:0000256" key="3">
    <source>
        <dbReference type="ARBA" id="ARBA00014635"/>
    </source>
</evidence>
<keyword evidence="9" id="KW-1185">Reference proteome</keyword>
<evidence type="ECO:0000256" key="5">
    <source>
        <dbReference type="ARBA" id="ARBA00022989"/>
    </source>
</evidence>
<dbReference type="EMBL" id="CATNWA010020802">
    <property type="protein sequence ID" value="CAI9619967.1"/>
    <property type="molecule type" value="Genomic_DNA"/>
</dbReference>
<organism evidence="8 9">
    <name type="scientific">Staurois parvus</name>
    <dbReference type="NCBI Taxonomy" id="386267"/>
    <lineage>
        <taxon>Eukaryota</taxon>
        <taxon>Metazoa</taxon>
        <taxon>Chordata</taxon>
        <taxon>Craniata</taxon>
        <taxon>Vertebrata</taxon>
        <taxon>Euteleostomi</taxon>
        <taxon>Amphibia</taxon>
        <taxon>Batrachia</taxon>
        <taxon>Anura</taxon>
        <taxon>Neobatrachia</taxon>
        <taxon>Ranoidea</taxon>
        <taxon>Ranidae</taxon>
        <taxon>Staurois</taxon>
    </lineage>
</organism>
<evidence type="ECO:0000256" key="2">
    <source>
        <dbReference type="ARBA" id="ARBA00006314"/>
    </source>
</evidence>
<name>A0ABN9HGF3_9NEOB</name>
<evidence type="ECO:0000256" key="7">
    <source>
        <dbReference type="SAM" id="Phobius"/>
    </source>
</evidence>
<evidence type="ECO:0000313" key="8">
    <source>
        <dbReference type="EMBL" id="CAI9619967.1"/>
    </source>
</evidence>
<proteinExistence type="inferred from homology"/>
<comment type="caution">
    <text evidence="8">The sequence shown here is derived from an EMBL/GenBank/DDBJ whole genome shotgun (WGS) entry which is preliminary data.</text>
</comment>
<evidence type="ECO:0000313" key="9">
    <source>
        <dbReference type="Proteomes" id="UP001162483"/>
    </source>
</evidence>
<feature type="transmembrane region" description="Helical" evidence="7">
    <location>
        <begin position="12"/>
        <end position="39"/>
    </location>
</feature>
<evidence type="ECO:0000256" key="4">
    <source>
        <dbReference type="ARBA" id="ARBA00022692"/>
    </source>
</evidence>
<evidence type="ECO:0000256" key="1">
    <source>
        <dbReference type="ARBA" id="ARBA00004141"/>
    </source>
</evidence>